<feature type="region of interest" description="Disordered" evidence="1">
    <location>
        <begin position="263"/>
        <end position="301"/>
    </location>
</feature>
<feature type="domain" description="DUF7042" evidence="2">
    <location>
        <begin position="151"/>
        <end position="249"/>
    </location>
</feature>
<dbReference type="EMBL" id="PZQS01000001">
    <property type="protein sequence ID" value="PVD38862.1"/>
    <property type="molecule type" value="Genomic_DNA"/>
</dbReference>
<accession>A0A2T7PZL8</accession>
<proteinExistence type="predicted"/>
<evidence type="ECO:0000313" key="3">
    <source>
        <dbReference type="EMBL" id="PVD38862.1"/>
    </source>
</evidence>
<reference evidence="3 4" key="1">
    <citation type="submission" date="2018-04" db="EMBL/GenBank/DDBJ databases">
        <title>The genome of golden apple snail Pomacea canaliculata provides insight into stress tolerance and invasive adaptation.</title>
        <authorList>
            <person name="Liu C."/>
            <person name="Liu B."/>
            <person name="Ren Y."/>
            <person name="Zhang Y."/>
            <person name="Wang H."/>
            <person name="Li S."/>
            <person name="Jiang F."/>
            <person name="Yin L."/>
            <person name="Zhang G."/>
            <person name="Qian W."/>
            <person name="Fan W."/>
        </authorList>
    </citation>
    <scope>NUCLEOTIDE SEQUENCE [LARGE SCALE GENOMIC DNA]</scope>
    <source>
        <strain evidence="3">SZHN2017</strain>
        <tissue evidence="3">Muscle</tissue>
    </source>
</reference>
<dbReference type="Proteomes" id="UP000245119">
    <property type="component" value="Linkage Group LG1"/>
</dbReference>
<dbReference type="Pfam" id="PF23069">
    <property type="entry name" value="DUF7042"/>
    <property type="match status" value="1"/>
</dbReference>
<evidence type="ECO:0000256" key="1">
    <source>
        <dbReference type="SAM" id="MobiDB-lite"/>
    </source>
</evidence>
<keyword evidence="4" id="KW-1185">Reference proteome</keyword>
<organism evidence="3 4">
    <name type="scientific">Pomacea canaliculata</name>
    <name type="common">Golden apple snail</name>
    <dbReference type="NCBI Taxonomy" id="400727"/>
    <lineage>
        <taxon>Eukaryota</taxon>
        <taxon>Metazoa</taxon>
        <taxon>Spiralia</taxon>
        <taxon>Lophotrochozoa</taxon>
        <taxon>Mollusca</taxon>
        <taxon>Gastropoda</taxon>
        <taxon>Caenogastropoda</taxon>
        <taxon>Architaenioglossa</taxon>
        <taxon>Ampullarioidea</taxon>
        <taxon>Ampullariidae</taxon>
        <taxon>Pomacea</taxon>
    </lineage>
</organism>
<dbReference type="OrthoDB" id="6150115at2759"/>
<dbReference type="InterPro" id="IPR055470">
    <property type="entry name" value="DUF7042"/>
</dbReference>
<evidence type="ECO:0000259" key="2">
    <source>
        <dbReference type="Pfam" id="PF23069"/>
    </source>
</evidence>
<sequence length="340" mass="37083">MRGVAAVGSLTVCKFPPSLLGQWRGTGWRDLDIDASTIGPITVEGKPYTFSCYSMQDNFYIIKSPDVSFGGKQLNHYTCMRLLKSPSSDDVYYYYIETEPNYDRGNASVVTIETGQINIAKTVCNKANKTLPSDYDILFRKGAENNISAFSCPQQLQARFQGNFSNLSSQRSCPNGFTLDGCSNSSILSFNYTDCGRGNSYSGSVDYLCIFTLYEGGFNYTTVYQPAAGNETNPYIPFSCMNQTEAEGRLSVRILTPQAPTTENMTTERLGNPTLIPQITGAGGDGEGVDNNSGDDDDDDEQVSLIAGPLSSNRKFPSQMNTAILSLILPTVVCIMKTIA</sequence>
<evidence type="ECO:0000313" key="4">
    <source>
        <dbReference type="Proteomes" id="UP000245119"/>
    </source>
</evidence>
<dbReference type="AlphaFoldDB" id="A0A2T7PZL8"/>
<protein>
    <recommendedName>
        <fullName evidence="2">DUF7042 domain-containing protein</fullName>
    </recommendedName>
</protein>
<name>A0A2T7PZL8_POMCA</name>
<gene>
    <name evidence="3" type="ORF">C0Q70_01487</name>
</gene>
<comment type="caution">
    <text evidence="3">The sequence shown here is derived from an EMBL/GenBank/DDBJ whole genome shotgun (WGS) entry which is preliminary data.</text>
</comment>